<proteinExistence type="predicted"/>
<gene>
    <name evidence="1" type="ORF">QTO34_018717</name>
</gene>
<organism evidence="1 2">
    <name type="scientific">Cnephaeus nilssonii</name>
    <name type="common">Northern bat</name>
    <name type="synonym">Eptesicus nilssonii</name>
    <dbReference type="NCBI Taxonomy" id="3371016"/>
    <lineage>
        <taxon>Eukaryota</taxon>
        <taxon>Metazoa</taxon>
        <taxon>Chordata</taxon>
        <taxon>Craniata</taxon>
        <taxon>Vertebrata</taxon>
        <taxon>Euteleostomi</taxon>
        <taxon>Mammalia</taxon>
        <taxon>Eutheria</taxon>
        <taxon>Laurasiatheria</taxon>
        <taxon>Chiroptera</taxon>
        <taxon>Yangochiroptera</taxon>
        <taxon>Vespertilionidae</taxon>
        <taxon>Cnephaeus</taxon>
    </lineage>
</organism>
<reference evidence="1" key="1">
    <citation type="submission" date="2023-06" db="EMBL/GenBank/DDBJ databases">
        <title>Reference genome for the Northern bat (Eptesicus nilssonii), a most northern bat species.</title>
        <authorList>
            <person name="Laine V.N."/>
            <person name="Pulliainen A.T."/>
            <person name="Lilley T.M."/>
        </authorList>
    </citation>
    <scope>NUCLEOTIDE SEQUENCE</scope>
    <source>
        <strain evidence="1">BLF_Eptnil</strain>
        <tissue evidence="1">Kidney</tissue>
    </source>
</reference>
<dbReference type="GO" id="GO:0005634">
    <property type="term" value="C:nucleus"/>
    <property type="evidence" value="ECO:0007669"/>
    <property type="project" value="TreeGrafter"/>
</dbReference>
<keyword evidence="2" id="KW-1185">Reference proteome</keyword>
<accession>A0AA40LQ77</accession>
<sequence>MNKSSLGETASYHKYAEKILSLKIEFETRFSESVPNQMQMEVIEIQCNSDLKAKFSEIGMPEFHRFENTRKFAYEIISMFGSTYWGEQLCTIKKGNKSPVRSRITDIHLGCPLISEQSAWQDVPAACGGKSRGSDPRGWVPVLATASQLVP</sequence>
<dbReference type="InterPro" id="IPR042224">
    <property type="entry name" value="GTF2IRD2"/>
</dbReference>
<protein>
    <submittedName>
        <fullName evidence="1">Uncharacterized protein</fullName>
    </submittedName>
</protein>
<evidence type="ECO:0000313" key="1">
    <source>
        <dbReference type="EMBL" id="KAK1340153.1"/>
    </source>
</evidence>
<dbReference type="Proteomes" id="UP001177744">
    <property type="component" value="Unassembled WGS sequence"/>
</dbReference>
<dbReference type="EMBL" id="JAULJE010000008">
    <property type="protein sequence ID" value="KAK1340153.1"/>
    <property type="molecule type" value="Genomic_DNA"/>
</dbReference>
<dbReference type="AlphaFoldDB" id="A0AA40LQ77"/>
<dbReference type="PANTHER" id="PTHR47831">
    <property type="entry name" value="GENERAL TRANSCRIPTION FACTOR II-I REPEAT DOMAIN-CONTAINING PROTEIN 2"/>
    <property type="match status" value="1"/>
</dbReference>
<name>A0AA40LQ77_CNENI</name>
<comment type="caution">
    <text evidence="1">The sequence shown here is derived from an EMBL/GenBank/DDBJ whole genome shotgun (WGS) entry which is preliminary data.</text>
</comment>
<dbReference type="PANTHER" id="PTHR47831:SF1">
    <property type="entry name" value="GENERAL TRANSCRIPTION FACTOR II-I REPEAT DOMAIN-CONTAINING PROTEIN 2A-RELATED"/>
    <property type="match status" value="1"/>
</dbReference>
<evidence type="ECO:0000313" key="2">
    <source>
        <dbReference type="Proteomes" id="UP001177744"/>
    </source>
</evidence>